<proteinExistence type="inferred from homology"/>
<feature type="region of interest" description="Disordered" evidence="3">
    <location>
        <begin position="194"/>
        <end position="213"/>
    </location>
</feature>
<dbReference type="SUPFAM" id="SSF51735">
    <property type="entry name" value="NAD(P)-binding Rossmann-fold domains"/>
    <property type="match status" value="1"/>
</dbReference>
<dbReference type="STRING" id="1288826.MSNKSG1_01733"/>
<evidence type="ECO:0000313" key="5">
    <source>
        <dbReference type="Proteomes" id="UP000011960"/>
    </source>
</evidence>
<dbReference type="PANTHER" id="PTHR24321">
    <property type="entry name" value="DEHYDROGENASES, SHORT CHAIN"/>
    <property type="match status" value="1"/>
</dbReference>
<dbReference type="PROSITE" id="PS00061">
    <property type="entry name" value="ADH_SHORT"/>
    <property type="match status" value="1"/>
</dbReference>
<evidence type="ECO:0000256" key="1">
    <source>
        <dbReference type="ARBA" id="ARBA00006484"/>
    </source>
</evidence>
<keyword evidence="2" id="KW-0560">Oxidoreductase</keyword>
<dbReference type="InterPro" id="IPR020904">
    <property type="entry name" value="Sc_DH/Rdtase_CS"/>
</dbReference>
<dbReference type="PRINTS" id="PR00081">
    <property type="entry name" value="GDHRDH"/>
</dbReference>
<dbReference type="PANTHER" id="PTHR24321:SF8">
    <property type="entry name" value="ESTRADIOL 17-BETA-DEHYDROGENASE 8-RELATED"/>
    <property type="match status" value="1"/>
</dbReference>
<sequence length="252" mass="27254">MNESGELILITGGARGIGRGLVKHFADRDRFVVFCDTDREQGEALQEACGENVRFVYADVSQEEDVRALLRATLAWKGRLNGVINNAGIADPETGPIESLSLADWQRRLDVNLTGPFLVTKHAVPHLRQSRGSIVNMASTRALQSEPDTEAYAATKGGIVALTHALAMSLGPDIRVNSISPGWIDTRAWQRESEPVSPLSAADHQQHPAGRVGEPRDIAGLAEFLLSDAAAFITGQNIVADGGMTRKMIYQD</sequence>
<organism evidence="4 5">
    <name type="scientific">Marinobacter santoriniensis NKSG1</name>
    <dbReference type="NCBI Taxonomy" id="1288826"/>
    <lineage>
        <taxon>Bacteria</taxon>
        <taxon>Pseudomonadati</taxon>
        <taxon>Pseudomonadota</taxon>
        <taxon>Gammaproteobacteria</taxon>
        <taxon>Pseudomonadales</taxon>
        <taxon>Marinobacteraceae</taxon>
        <taxon>Marinobacter</taxon>
    </lineage>
</organism>
<dbReference type="PRINTS" id="PR00080">
    <property type="entry name" value="SDRFAMILY"/>
</dbReference>
<comment type="caution">
    <text evidence="4">The sequence shown here is derived from an EMBL/GenBank/DDBJ whole genome shotgun (WGS) entry which is preliminary data.</text>
</comment>
<dbReference type="RefSeq" id="WP_008937510.1">
    <property type="nucleotide sequence ID" value="NZ_APAT01000005.1"/>
</dbReference>
<dbReference type="eggNOG" id="COG1028">
    <property type="taxonomic scope" value="Bacteria"/>
</dbReference>
<dbReference type="EMBL" id="APAT01000005">
    <property type="protein sequence ID" value="EMP57301.1"/>
    <property type="molecule type" value="Genomic_DNA"/>
</dbReference>
<dbReference type="FunFam" id="3.40.50.720:FF:000084">
    <property type="entry name" value="Short-chain dehydrogenase reductase"/>
    <property type="match status" value="1"/>
</dbReference>
<dbReference type="InterPro" id="IPR002347">
    <property type="entry name" value="SDR_fam"/>
</dbReference>
<reference evidence="4 5" key="1">
    <citation type="journal article" date="2013" name="Genome Announc.">
        <title>Genome Sequence of Hydrothermal Arsenic-Respiring Bacterium Marinobacter santoriniensis NKSG1T.</title>
        <authorList>
            <person name="Handley K.M."/>
            <person name="Upton M."/>
            <person name="Beatson S.A."/>
            <person name="Hery M."/>
            <person name="Lloyd J.R."/>
        </authorList>
    </citation>
    <scope>NUCLEOTIDE SEQUENCE [LARGE SCALE GENOMIC DNA]</scope>
    <source>
        <strain evidence="4 5">NKSG1</strain>
    </source>
</reference>
<dbReference type="PATRIC" id="fig|1288826.3.peg.329"/>
<dbReference type="InterPro" id="IPR036291">
    <property type="entry name" value="NAD(P)-bd_dom_sf"/>
</dbReference>
<evidence type="ECO:0000313" key="4">
    <source>
        <dbReference type="EMBL" id="EMP57301.1"/>
    </source>
</evidence>
<accession>M7CUP4</accession>
<keyword evidence="5" id="KW-1185">Reference proteome</keyword>
<evidence type="ECO:0000256" key="2">
    <source>
        <dbReference type="ARBA" id="ARBA00023002"/>
    </source>
</evidence>
<dbReference type="Pfam" id="PF13561">
    <property type="entry name" value="adh_short_C2"/>
    <property type="match status" value="1"/>
</dbReference>
<name>M7CUP4_9GAMM</name>
<evidence type="ECO:0000256" key="3">
    <source>
        <dbReference type="SAM" id="MobiDB-lite"/>
    </source>
</evidence>
<dbReference type="GO" id="GO:0016491">
    <property type="term" value="F:oxidoreductase activity"/>
    <property type="evidence" value="ECO:0007669"/>
    <property type="project" value="UniProtKB-KW"/>
</dbReference>
<dbReference type="AlphaFoldDB" id="M7CUP4"/>
<comment type="similarity">
    <text evidence="1">Belongs to the short-chain dehydrogenases/reductases (SDR) family.</text>
</comment>
<protein>
    <submittedName>
        <fullName evidence="4">Short chain dehydrogenase/reductase family oxidoreductase</fullName>
    </submittedName>
</protein>
<dbReference type="Proteomes" id="UP000011960">
    <property type="component" value="Unassembled WGS sequence"/>
</dbReference>
<gene>
    <name evidence="4" type="ORF">MSNKSG1_01733</name>
</gene>
<dbReference type="OrthoDB" id="9806974at2"/>
<dbReference type="Gene3D" id="3.40.50.720">
    <property type="entry name" value="NAD(P)-binding Rossmann-like Domain"/>
    <property type="match status" value="1"/>
</dbReference>